<feature type="region of interest" description="Disordered" evidence="16">
    <location>
        <begin position="298"/>
        <end position="321"/>
    </location>
</feature>
<dbReference type="AlphaFoldDB" id="A0AAV5JI23"/>
<evidence type="ECO:0000256" key="18">
    <source>
        <dbReference type="SAM" id="SignalP"/>
    </source>
</evidence>
<evidence type="ECO:0000259" key="19">
    <source>
        <dbReference type="PROSITE" id="PS50089"/>
    </source>
</evidence>
<keyword evidence="11" id="KW-0862">Zinc</keyword>
<evidence type="ECO:0000313" key="21">
    <source>
        <dbReference type="Proteomes" id="UP001054252"/>
    </source>
</evidence>
<dbReference type="PANTHER" id="PTHR46539">
    <property type="entry name" value="E3 UBIQUITIN-PROTEIN LIGASE ATL42"/>
    <property type="match status" value="1"/>
</dbReference>
<evidence type="ECO:0000256" key="14">
    <source>
        <dbReference type="ARBA" id="ARBA00024209"/>
    </source>
</evidence>
<evidence type="ECO:0000256" key="12">
    <source>
        <dbReference type="ARBA" id="ARBA00022989"/>
    </source>
</evidence>
<keyword evidence="21" id="KW-1185">Reference proteome</keyword>
<dbReference type="Proteomes" id="UP001054252">
    <property type="component" value="Unassembled WGS sequence"/>
</dbReference>
<evidence type="ECO:0000256" key="10">
    <source>
        <dbReference type="ARBA" id="ARBA00022786"/>
    </source>
</evidence>
<comment type="catalytic activity">
    <reaction evidence="1">
        <text>S-ubiquitinyl-[E2 ubiquitin-conjugating enzyme]-L-cysteine + [acceptor protein]-L-lysine = [E2 ubiquitin-conjugating enzyme]-L-cysteine + N(6)-ubiquitinyl-[acceptor protein]-L-lysine.</text>
        <dbReference type="EC" id="2.3.2.27"/>
    </reaction>
</comment>
<comment type="similarity">
    <text evidence="14">Belongs to the RING-type zinc finger family. ATL subfamily.</text>
</comment>
<comment type="pathway">
    <text evidence="3">Protein modification; protein ubiquitination.</text>
</comment>
<keyword evidence="5" id="KW-0808">Transferase</keyword>
<dbReference type="PROSITE" id="PS50089">
    <property type="entry name" value="ZF_RING_2"/>
    <property type="match status" value="1"/>
</dbReference>
<evidence type="ECO:0000256" key="7">
    <source>
        <dbReference type="ARBA" id="ARBA00022723"/>
    </source>
</evidence>
<dbReference type="FunFam" id="3.30.40.10:FF:000285">
    <property type="entry name" value="RING-H2 finger protein ATL43"/>
    <property type="match status" value="1"/>
</dbReference>
<feature type="signal peptide" evidence="18">
    <location>
        <begin position="1"/>
        <end position="20"/>
    </location>
</feature>
<name>A0AAV5JI23_9ROSI</name>
<reference evidence="20 21" key="1">
    <citation type="journal article" date="2021" name="Commun. Biol.">
        <title>The genome of Shorea leprosula (Dipterocarpaceae) highlights the ecological relevance of drought in aseasonal tropical rainforests.</title>
        <authorList>
            <person name="Ng K.K.S."/>
            <person name="Kobayashi M.J."/>
            <person name="Fawcett J.A."/>
            <person name="Hatakeyama M."/>
            <person name="Paape T."/>
            <person name="Ng C.H."/>
            <person name="Ang C.C."/>
            <person name="Tnah L.H."/>
            <person name="Lee C.T."/>
            <person name="Nishiyama T."/>
            <person name="Sese J."/>
            <person name="O'Brien M.J."/>
            <person name="Copetti D."/>
            <person name="Mohd Noor M.I."/>
            <person name="Ong R.C."/>
            <person name="Putra M."/>
            <person name="Sireger I.Z."/>
            <person name="Indrioko S."/>
            <person name="Kosugi Y."/>
            <person name="Izuno A."/>
            <person name="Isagi Y."/>
            <person name="Lee S.L."/>
            <person name="Shimizu K.K."/>
        </authorList>
    </citation>
    <scope>NUCLEOTIDE SEQUENCE [LARGE SCALE GENOMIC DNA]</scope>
    <source>
        <strain evidence="20">214</strain>
    </source>
</reference>
<evidence type="ECO:0000313" key="20">
    <source>
        <dbReference type="EMBL" id="GKV11705.1"/>
    </source>
</evidence>
<keyword evidence="7" id="KW-0479">Metal-binding</keyword>
<dbReference type="EMBL" id="BPVZ01000035">
    <property type="protein sequence ID" value="GKV11705.1"/>
    <property type="molecule type" value="Genomic_DNA"/>
</dbReference>
<evidence type="ECO:0000256" key="4">
    <source>
        <dbReference type="ARBA" id="ARBA00012483"/>
    </source>
</evidence>
<dbReference type="Gene3D" id="3.30.40.10">
    <property type="entry name" value="Zinc/RING finger domain, C3HC4 (zinc finger)"/>
    <property type="match status" value="1"/>
</dbReference>
<evidence type="ECO:0000256" key="1">
    <source>
        <dbReference type="ARBA" id="ARBA00000900"/>
    </source>
</evidence>
<evidence type="ECO:0000256" key="15">
    <source>
        <dbReference type="PROSITE-ProRule" id="PRU00175"/>
    </source>
</evidence>
<keyword evidence="8 18" id="KW-0732">Signal</keyword>
<feature type="transmembrane region" description="Helical" evidence="17">
    <location>
        <begin position="36"/>
        <end position="59"/>
    </location>
</feature>
<evidence type="ECO:0000256" key="8">
    <source>
        <dbReference type="ARBA" id="ARBA00022729"/>
    </source>
</evidence>
<evidence type="ECO:0000256" key="13">
    <source>
        <dbReference type="ARBA" id="ARBA00023136"/>
    </source>
</evidence>
<evidence type="ECO:0000256" key="3">
    <source>
        <dbReference type="ARBA" id="ARBA00004906"/>
    </source>
</evidence>
<dbReference type="GO" id="GO:0061630">
    <property type="term" value="F:ubiquitin protein ligase activity"/>
    <property type="evidence" value="ECO:0007669"/>
    <property type="project" value="UniProtKB-EC"/>
</dbReference>
<keyword evidence="6 17" id="KW-0812">Transmembrane</keyword>
<dbReference type="SUPFAM" id="SSF57850">
    <property type="entry name" value="RING/U-box"/>
    <property type="match status" value="1"/>
</dbReference>
<dbReference type="Pfam" id="PF13639">
    <property type="entry name" value="zf-RING_2"/>
    <property type="match status" value="1"/>
</dbReference>
<comment type="caution">
    <text evidence="20">The sequence shown here is derived from an EMBL/GenBank/DDBJ whole genome shotgun (WGS) entry which is preliminary data.</text>
</comment>
<keyword evidence="12 17" id="KW-1133">Transmembrane helix</keyword>
<evidence type="ECO:0000256" key="5">
    <source>
        <dbReference type="ARBA" id="ARBA00022679"/>
    </source>
</evidence>
<dbReference type="GO" id="GO:0016020">
    <property type="term" value="C:membrane"/>
    <property type="evidence" value="ECO:0007669"/>
    <property type="project" value="UniProtKB-SubCell"/>
</dbReference>
<accession>A0AAV5JI23</accession>
<keyword evidence="13 17" id="KW-0472">Membrane</keyword>
<keyword evidence="9 15" id="KW-0863">Zinc-finger</keyword>
<dbReference type="EC" id="2.3.2.27" evidence="4"/>
<dbReference type="CDD" id="cd16461">
    <property type="entry name" value="RING-H2_EL5-like"/>
    <property type="match status" value="1"/>
</dbReference>
<sequence length="403" mass="45848">MNPFFPVLFIVSSAISRVGAQSLSSPSDGSSTNFEPSLAIMVGILGIMFCLTFIFLIYAKWSQSGLRSFSFIHGDNNPAGLNNSRSRFSGIDRTVIESLPFFRFSSLKGSKQGLECSVCLSKFEDVEILRLLPKCKHAFHVNCIDRWLETHSSCPLCRHRISADDPTIFAYSNSRRFLWSQSHRREDSNIELFVQREEDRPGSTRFNCPEQDNQKSLHKFNHRIIVSDFVFKNRWSNLSSSDMMHLNSEMLNEISSNRFSSSLEVTGQFPVPVIENEQSVKVKEEIEMKRSFQTNANLINETRPILPSTSNSTASSSKNQTSRIIMNQNEKRSMSEITGFSRFRGLGVMNRTGDSASALSATDIKEDRIRQLWLQIAQRTVQWFANGKRLSLKSQDTIQHLDV</sequence>
<dbReference type="SMART" id="SM00184">
    <property type="entry name" value="RING"/>
    <property type="match status" value="1"/>
</dbReference>
<dbReference type="PANTHER" id="PTHR46539:SF1">
    <property type="entry name" value="E3 UBIQUITIN-PROTEIN LIGASE ATL42"/>
    <property type="match status" value="1"/>
</dbReference>
<evidence type="ECO:0000256" key="9">
    <source>
        <dbReference type="ARBA" id="ARBA00022771"/>
    </source>
</evidence>
<evidence type="ECO:0000256" key="6">
    <source>
        <dbReference type="ARBA" id="ARBA00022692"/>
    </source>
</evidence>
<dbReference type="InterPro" id="IPR001841">
    <property type="entry name" value="Znf_RING"/>
</dbReference>
<feature type="compositionally biased region" description="Low complexity" evidence="16">
    <location>
        <begin position="308"/>
        <end position="321"/>
    </location>
</feature>
<comment type="subcellular location">
    <subcellularLocation>
        <location evidence="2">Membrane</location>
        <topology evidence="2">Single-pass membrane protein</topology>
    </subcellularLocation>
</comment>
<evidence type="ECO:0000256" key="17">
    <source>
        <dbReference type="SAM" id="Phobius"/>
    </source>
</evidence>
<gene>
    <name evidence="20" type="ORF">SLEP1_g22933</name>
</gene>
<keyword evidence="10" id="KW-0833">Ubl conjugation pathway</keyword>
<proteinExistence type="inferred from homology"/>
<dbReference type="GO" id="GO:0008270">
    <property type="term" value="F:zinc ion binding"/>
    <property type="evidence" value="ECO:0007669"/>
    <property type="project" value="UniProtKB-KW"/>
</dbReference>
<dbReference type="InterPro" id="IPR013083">
    <property type="entry name" value="Znf_RING/FYVE/PHD"/>
</dbReference>
<evidence type="ECO:0000256" key="2">
    <source>
        <dbReference type="ARBA" id="ARBA00004167"/>
    </source>
</evidence>
<organism evidence="20 21">
    <name type="scientific">Rubroshorea leprosula</name>
    <dbReference type="NCBI Taxonomy" id="152421"/>
    <lineage>
        <taxon>Eukaryota</taxon>
        <taxon>Viridiplantae</taxon>
        <taxon>Streptophyta</taxon>
        <taxon>Embryophyta</taxon>
        <taxon>Tracheophyta</taxon>
        <taxon>Spermatophyta</taxon>
        <taxon>Magnoliopsida</taxon>
        <taxon>eudicotyledons</taxon>
        <taxon>Gunneridae</taxon>
        <taxon>Pentapetalae</taxon>
        <taxon>rosids</taxon>
        <taxon>malvids</taxon>
        <taxon>Malvales</taxon>
        <taxon>Dipterocarpaceae</taxon>
        <taxon>Rubroshorea</taxon>
    </lineage>
</organism>
<protein>
    <recommendedName>
        <fullName evidence="4">RING-type E3 ubiquitin transferase</fullName>
        <ecNumber evidence="4">2.3.2.27</ecNumber>
    </recommendedName>
</protein>
<evidence type="ECO:0000256" key="16">
    <source>
        <dbReference type="SAM" id="MobiDB-lite"/>
    </source>
</evidence>
<feature type="domain" description="RING-type" evidence="19">
    <location>
        <begin position="116"/>
        <end position="158"/>
    </location>
</feature>
<feature type="chain" id="PRO_5043405738" description="RING-type E3 ubiquitin transferase" evidence="18">
    <location>
        <begin position="21"/>
        <end position="403"/>
    </location>
</feature>
<evidence type="ECO:0000256" key="11">
    <source>
        <dbReference type="ARBA" id="ARBA00022833"/>
    </source>
</evidence>